<dbReference type="EMBL" id="JAVHNS010000007">
    <property type="protein sequence ID" value="KAK6348825.1"/>
    <property type="molecule type" value="Genomic_DNA"/>
</dbReference>
<gene>
    <name evidence="1" type="ORF">TWF730_009593</name>
</gene>
<evidence type="ECO:0000313" key="2">
    <source>
        <dbReference type="Proteomes" id="UP001373714"/>
    </source>
</evidence>
<reference evidence="1 2" key="1">
    <citation type="submission" date="2019-10" db="EMBL/GenBank/DDBJ databases">
        <authorList>
            <person name="Palmer J.M."/>
        </authorList>
    </citation>
    <scope>NUCLEOTIDE SEQUENCE [LARGE SCALE GENOMIC DNA]</scope>
    <source>
        <strain evidence="1 2">TWF730</strain>
    </source>
</reference>
<sequence>MFSLGTALEPGTEDTPTISTFKASCKIGKSSRDSGVVLDTDENGAVHHCFMHQASSQRRSTRLVVRLPWNPGRQEQWTEGL</sequence>
<keyword evidence="2" id="KW-1185">Reference proteome</keyword>
<comment type="caution">
    <text evidence="1">The sequence shown here is derived from an EMBL/GenBank/DDBJ whole genome shotgun (WGS) entry which is preliminary data.</text>
</comment>
<dbReference type="AlphaFoldDB" id="A0AAV9US55"/>
<evidence type="ECO:0000313" key="1">
    <source>
        <dbReference type="EMBL" id="KAK6348825.1"/>
    </source>
</evidence>
<name>A0AAV9US55_9PEZI</name>
<protein>
    <submittedName>
        <fullName evidence="1">Uncharacterized protein</fullName>
    </submittedName>
</protein>
<accession>A0AAV9US55</accession>
<proteinExistence type="predicted"/>
<organism evidence="1 2">
    <name type="scientific">Orbilia blumenaviensis</name>
    <dbReference type="NCBI Taxonomy" id="1796055"/>
    <lineage>
        <taxon>Eukaryota</taxon>
        <taxon>Fungi</taxon>
        <taxon>Dikarya</taxon>
        <taxon>Ascomycota</taxon>
        <taxon>Pezizomycotina</taxon>
        <taxon>Orbiliomycetes</taxon>
        <taxon>Orbiliales</taxon>
        <taxon>Orbiliaceae</taxon>
        <taxon>Orbilia</taxon>
    </lineage>
</organism>
<dbReference type="Proteomes" id="UP001373714">
    <property type="component" value="Unassembled WGS sequence"/>
</dbReference>